<name>A0ABS3Q5N6_9GAMM</name>
<gene>
    <name evidence="4" type="ORF">J3998_08515</name>
</gene>
<dbReference type="PROSITE" id="PS50110">
    <property type="entry name" value="RESPONSE_REGULATORY"/>
    <property type="match status" value="1"/>
</dbReference>
<dbReference type="Pfam" id="PF00563">
    <property type="entry name" value="EAL"/>
    <property type="match status" value="1"/>
</dbReference>
<dbReference type="InterPro" id="IPR001633">
    <property type="entry name" value="EAL_dom"/>
</dbReference>
<keyword evidence="5" id="KW-1185">Reference proteome</keyword>
<accession>A0ABS3Q5N6</accession>
<dbReference type="Pfam" id="PF00072">
    <property type="entry name" value="Response_reg"/>
    <property type="match status" value="1"/>
</dbReference>
<sequence length="792" mass="90124">MKKILVVDNDPNHSLLIEEVAEMNGYHVLSVSNPQKAAHELMTHPTIELIIIELMMPEYDGIEVVRDLAQAGFQGTLLFVSQAATKLLTAADNLAHEYELKTLPPLQKPLTLEQIRSSIVKALQPASRQSEASDDLCHEQSGAVQLSQQEIKQAINEKRLALDYQPLLSLKTYQVHALESFVRLVDKNGKHIYPQHFRQLIDNHQLEIDLLPMVVEKFAADYHAYFKEFEAFTYSFNLSAADLENLELPETLEQQFREHKIPTSIISLEINNTHRLRNFRVSLDVLTRLRIKGFKLSVDNFGNGAEQLDHLKKIPLDELKIDPNLIEQINLDPRAYSLVKNIINLCIGLKLETVAKCVEDIETASTLKVLNCDSVQGNYFGKPMPAAELQNFLKDSVVESNQSIADDDLHAIDVKPLSHEDRLANLTISKLIEQQIRQQTNQQRRHNLGLALPLTGNLSAIGKSYYLGVNLALNWLREKHPEIDQYFAISIYDSGSSSKEIIHLYENPDLAHIHYWLGTICPISDIKPLIRYAKEMKEILLAPYIGSHQFRQKHNKNIFNFKSSYYEELLTIMRYISEHRGGRTALVMAPTQMAFEIEEHIAEFFDEVDVIYVRSTAEGSLENTVQKLQAIEAHNVIFICSQKVLLNTYLNYRQYNPEAHFYSVSLISPTAIQGIIPENSKHLYFASSIPSIAQSSLPIITEFKLALLESELSNSKQIANAISVEAFMSMKFTLTLLMRSGATSPRELNDYLAENPIWEIGLNHPVHWNAEQREFGPSCQILKFHNGEWVTP</sequence>
<evidence type="ECO:0000259" key="2">
    <source>
        <dbReference type="PROSITE" id="PS50110"/>
    </source>
</evidence>
<dbReference type="SMART" id="SM00052">
    <property type="entry name" value="EAL"/>
    <property type="match status" value="1"/>
</dbReference>
<reference evidence="4 5" key="1">
    <citation type="submission" date="2021-03" db="EMBL/GenBank/DDBJ databases">
        <title>Thiomicrorhabdus sp.nov.,novel sulfur-oxidizing bacteria isolated from coastal sediment.</title>
        <authorList>
            <person name="Liu X."/>
        </authorList>
    </citation>
    <scope>NUCLEOTIDE SEQUENCE [LARGE SCALE GENOMIC DNA]</scope>
    <source>
        <strain evidence="4 5">6S2-11</strain>
    </source>
</reference>
<dbReference type="SUPFAM" id="SSF141868">
    <property type="entry name" value="EAL domain-like"/>
    <property type="match status" value="1"/>
</dbReference>
<dbReference type="InterPro" id="IPR011006">
    <property type="entry name" value="CheY-like_superfamily"/>
</dbReference>
<dbReference type="PROSITE" id="PS50883">
    <property type="entry name" value="EAL"/>
    <property type="match status" value="1"/>
</dbReference>
<organism evidence="4 5">
    <name type="scientific">Thiomicrorhabdus marina</name>
    <dbReference type="NCBI Taxonomy" id="2818442"/>
    <lineage>
        <taxon>Bacteria</taxon>
        <taxon>Pseudomonadati</taxon>
        <taxon>Pseudomonadota</taxon>
        <taxon>Gammaproteobacteria</taxon>
        <taxon>Thiotrichales</taxon>
        <taxon>Piscirickettsiaceae</taxon>
        <taxon>Thiomicrorhabdus</taxon>
    </lineage>
</organism>
<dbReference type="PANTHER" id="PTHR33121:SF70">
    <property type="entry name" value="SIGNALING PROTEIN YKOW"/>
    <property type="match status" value="1"/>
</dbReference>
<dbReference type="InterPro" id="IPR035919">
    <property type="entry name" value="EAL_sf"/>
</dbReference>
<protein>
    <submittedName>
        <fullName evidence="4">EAL domain-containing protein</fullName>
    </submittedName>
</protein>
<evidence type="ECO:0000313" key="4">
    <source>
        <dbReference type="EMBL" id="MBO1927617.1"/>
    </source>
</evidence>
<dbReference type="SUPFAM" id="SSF52172">
    <property type="entry name" value="CheY-like"/>
    <property type="match status" value="1"/>
</dbReference>
<dbReference type="EMBL" id="JAGETV010000014">
    <property type="protein sequence ID" value="MBO1927617.1"/>
    <property type="molecule type" value="Genomic_DNA"/>
</dbReference>
<proteinExistence type="predicted"/>
<dbReference type="SUPFAM" id="SSF53822">
    <property type="entry name" value="Periplasmic binding protein-like I"/>
    <property type="match status" value="1"/>
</dbReference>
<comment type="caution">
    <text evidence="4">The sequence shown here is derived from an EMBL/GenBank/DDBJ whole genome shotgun (WGS) entry which is preliminary data.</text>
</comment>
<dbReference type="Gene3D" id="3.40.50.2300">
    <property type="match status" value="3"/>
</dbReference>
<dbReference type="InterPro" id="IPR028082">
    <property type="entry name" value="Peripla_BP_I"/>
</dbReference>
<evidence type="ECO:0000313" key="5">
    <source>
        <dbReference type="Proteomes" id="UP000664835"/>
    </source>
</evidence>
<evidence type="ECO:0000256" key="1">
    <source>
        <dbReference type="PROSITE-ProRule" id="PRU00169"/>
    </source>
</evidence>
<dbReference type="InterPro" id="IPR050706">
    <property type="entry name" value="Cyclic-di-GMP_PDE-like"/>
</dbReference>
<dbReference type="SMART" id="SM00448">
    <property type="entry name" value="REC"/>
    <property type="match status" value="1"/>
</dbReference>
<dbReference type="Proteomes" id="UP000664835">
    <property type="component" value="Unassembled WGS sequence"/>
</dbReference>
<dbReference type="CDD" id="cd01948">
    <property type="entry name" value="EAL"/>
    <property type="match status" value="1"/>
</dbReference>
<comment type="caution">
    <text evidence="1">Lacks conserved residue(s) required for the propagation of feature annotation.</text>
</comment>
<dbReference type="PANTHER" id="PTHR33121">
    <property type="entry name" value="CYCLIC DI-GMP PHOSPHODIESTERASE PDEF"/>
    <property type="match status" value="1"/>
</dbReference>
<dbReference type="InterPro" id="IPR001789">
    <property type="entry name" value="Sig_transdc_resp-reg_receiver"/>
</dbReference>
<dbReference type="Gene3D" id="3.20.20.450">
    <property type="entry name" value="EAL domain"/>
    <property type="match status" value="1"/>
</dbReference>
<feature type="domain" description="EAL" evidence="3">
    <location>
        <begin position="144"/>
        <end position="397"/>
    </location>
</feature>
<feature type="domain" description="Response regulatory" evidence="2">
    <location>
        <begin position="3"/>
        <end position="123"/>
    </location>
</feature>
<evidence type="ECO:0000259" key="3">
    <source>
        <dbReference type="PROSITE" id="PS50883"/>
    </source>
</evidence>
<dbReference type="RefSeq" id="WP_208150082.1">
    <property type="nucleotide sequence ID" value="NZ_JAGETV010000014.1"/>
</dbReference>